<protein>
    <recommendedName>
        <fullName evidence="2">Phage terminase large subunit N-terminal domain-containing protein</fullName>
    </recommendedName>
</protein>
<evidence type="ECO:0000313" key="1">
    <source>
        <dbReference type="EMBL" id="KKM19942.1"/>
    </source>
</evidence>
<accession>A0A0F9HXQ3</accession>
<proteinExistence type="predicted"/>
<dbReference type="EMBL" id="LAZR01013873">
    <property type="protein sequence ID" value="KKM19942.1"/>
    <property type="molecule type" value="Genomic_DNA"/>
</dbReference>
<comment type="caution">
    <text evidence="1">The sequence shown here is derived from an EMBL/GenBank/DDBJ whole genome shotgun (WGS) entry which is preliminary data.</text>
</comment>
<reference evidence="1" key="1">
    <citation type="journal article" date="2015" name="Nature">
        <title>Complex archaea that bridge the gap between prokaryotes and eukaryotes.</title>
        <authorList>
            <person name="Spang A."/>
            <person name="Saw J.H."/>
            <person name="Jorgensen S.L."/>
            <person name="Zaremba-Niedzwiedzka K."/>
            <person name="Martijn J."/>
            <person name="Lind A.E."/>
            <person name="van Eijk R."/>
            <person name="Schleper C."/>
            <person name="Guy L."/>
            <person name="Ettema T.J."/>
        </authorList>
    </citation>
    <scope>NUCLEOTIDE SEQUENCE</scope>
</reference>
<name>A0A0F9HXQ3_9ZZZZ</name>
<dbReference type="AlphaFoldDB" id="A0A0F9HXQ3"/>
<dbReference type="InterPro" id="IPR027417">
    <property type="entry name" value="P-loop_NTPase"/>
</dbReference>
<dbReference type="Gene3D" id="3.40.50.300">
    <property type="entry name" value="P-loop containing nucleotide triphosphate hydrolases"/>
    <property type="match status" value="1"/>
</dbReference>
<sequence length="432" mass="50507">MNLPYIHEDWQIETLEALFRLFMSKAREGVLIRSRGASKSHDTMKWCLYMIYLGFEIIYFTANASQLERPKIYMKDLINRSFLKWCIHDRNDLQKERVVFDGGGMLTLVNLTENKAISPRADGIVFDEERKADPDAYNNTHGIFADTNLGFTLHISTPEKATIFEDTCEDLRLEGIRDNEQYIFERVLQDVSFLWDRRRAHYERLKRKLPQWLWDQEFECKFTLPHGAVFHNVKYIPYPDWLMNLIQDQHLCSGVDWNPVNGHWLVSGKWSPDMMNFVFLEAHDIGKGYALNMNMDQFQTIAQHGSLGNHITLEKGGVNAEYIIWYRKLQDKTGFNWTNQNIHTEEWDSQGVEKQKVVTHIIQNGITMWCDKTREDLFVLGKMIGDCRWDANADKPKLAKNPADSPHALDAGLHAMSKKNFNESQIEVGRFY</sequence>
<organism evidence="1">
    <name type="scientific">marine sediment metagenome</name>
    <dbReference type="NCBI Taxonomy" id="412755"/>
    <lineage>
        <taxon>unclassified sequences</taxon>
        <taxon>metagenomes</taxon>
        <taxon>ecological metagenomes</taxon>
    </lineage>
</organism>
<evidence type="ECO:0008006" key="2">
    <source>
        <dbReference type="Google" id="ProtNLM"/>
    </source>
</evidence>
<gene>
    <name evidence="1" type="ORF">LCGC14_1650520</name>
</gene>